<dbReference type="STRING" id="74557.A0A1V9YRM7"/>
<keyword evidence="2" id="KW-1185">Reference proteome</keyword>
<organism evidence="1 2">
    <name type="scientific">Thraustotheca clavata</name>
    <dbReference type="NCBI Taxonomy" id="74557"/>
    <lineage>
        <taxon>Eukaryota</taxon>
        <taxon>Sar</taxon>
        <taxon>Stramenopiles</taxon>
        <taxon>Oomycota</taxon>
        <taxon>Saprolegniomycetes</taxon>
        <taxon>Saprolegniales</taxon>
        <taxon>Achlyaceae</taxon>
        <taxon>Thraustotheca</taxon>
    </lineage>
</organism>
<dbReference type="PANTHER" id="PTHR34365">
    <property type="entry name" value="ENOLASE (DUF1399)"/>
    <property type="match status" value="1"/>
</dbReference>
<dbReference type="PANTHER" id="PTHR34365:SF7">
    <property type="entry name" value="GLYCINE-RICH DOMAIN-CONTAINING PROTEIN 1"/>
    <property type="match status" value="1"/>
</dbReference>
<dbReference type="Proteomes" id="UP000243217">
    <property type="component" value="Unassembled WGS sequence"/>
</dbReference>
<dbReference type="OrthoDB" id="78550at2759"/>
<reference evidence="1 2" key="1">
    <citation type="journal article" date="2014" name="Genome Biol. Evol.">
        <title>The secreted proteins of Achlya hypogyna and Thraustotheca clavata identify the ancestral oomycete secretome and reveal gene acquisitions by horizontal gene transfer.</title>
        <authorList>
            <person name="Misner I."/>
            <person name="Blouin N."/>
            <person name="Leonard G."/>
            <person name="Richards T.A."/>
            <person name="Lane C.E."/>
        </authorList>
    </citation>
    <scope>NUCLEOTIDE SEQUENCE [LARGE SCALE GENOMIC DNA]</scope>
    <source>
        <strain evidence="1 2">ATCC 34112</strain>
    </source>
</reference>
<sequence>MISNFSTSVQVQSRLLKQWEPRMLLIDGQKVSILDKGVVKTSFDFTSGTISALTPNYQLEIKPTKGKKIIISVSNQLVHTQLLAILTAAASSATLMHNKLLGVAEMVCSTATTVPSCGVTASEVLEHLKAKKNLYDRLKTFETPCDVYSFLLDLEATYVSNYRDFIKSNATQPHCLAHTVYQLHPLLYSLGTNPSKPPREMLPEMVAVCVNCKRELPNHQKWRIFLQQYDGHCDHCGEYQTATSYYKTRHETTAFDIPLRQVLGQCPHRGCTYRFGLNEMYRIHILDEAVECPRCNNSILYETFQIAMFIHQYPTIDYKTQMRENGAVECRFQSPTTIPKDGLWSTYSGMLQEAIRAFAPKGDMEGIARFCDVAHSAMIEMYSQPSGAFAVDLVQGMYHQLDFITKVGTIIDYWSQPQVIAAAIQRYEQFVYLHKKNSKLYGVPTMDISLVWQTHLTKRSDYLKYSSEVTKRVLPYFDVVTPTDIDNEYLKTSVAWSKFYKQPYSSFVPETMTPLSMEKAGAIVSQGESRFFGVDELVLSSDMNMDLPSGDEKAMVSVIGRPSFDDRVHIKESKQDILLTETYGKEHKRSAAKSLCNCALGQGGALSF</sequence>
<evidence type="ECO:0000313" key="1">
    <source>
        <dbReference type="EMBL" id="OQR88331.1"/>
    </source>
</evidence>
<dbReference type="InterPro" id="IPR009836">
    <property type="entry name" value="GRDP-like"/>
</dbReference>
<evidence type="ECO:0000313" key="2">
    <source>
        <dbReference type="Proteomes" id="UP000243217"/>
    </source>
</evidence>
<gene>
    <name evidence="1" type="ORF">THRCLA_10381</name>
</gene>
<accession>A0A1V9YRM7</accession>
<dbReference type="AlphaFoldDB" id="A0A1V9YRM7"/>
<comment type="caution">
    <text evidence="1">The sequence shown here is derived from an EMBL/GenBank/DDBJ whole genome shotgun (WGS) entry which is preliminary data.</text>
</comment>
<protein>
    <submittedName>
        <fullName evidence="1">Uncharacterized protein</fullName>
    </submittedName>
</protein>
<proteinExistence type="predicted"/>
<dbReference type="Pfam" id="PF07173">
    <property type="entry name" value="GRDP-like"/>
    <property type="match status" value="1"/>
</dbReference>
<dbReference type="EMBL" id="JNBS01003308">
    <property type="protein sequence ID" value="OQR88331.1"/>
    <property type="molecule type" value="Genomic_DNA"/>
</dbReference>
<name>A0A1V9YRM7_9STRA</name>